<dbReference type="AlphaFoldDB" id="A0A1I3J1Y4"/>
<gene>
    <name evidence="1" type="ORF">SAMN05443661_101240</name>
</gene>
<name>A0A1I3J1Y4_9EURY</name>
<accession>A0A1I3J1Y4</accession>
<evidence type="ECO:0000313" key="2">
    <source>
        <dbReference type="Proteomes" id="UP000182829"/>
    </source>
</evidence>
<dbReference type="OrthoDB" id="229887at2157"/>
<dbReference type="Proteomes" id="UP000182829">
    <property type="component" value="Unassembled WGS sequence"/>
</dbReference>
<protein>
    <submittedName>
        <fullName evidence="1">Uncharacterized protein</fullName>
    </submittedName>
</protein>
<dbReference type="OMA" id="LARDIYW"/>
<organism evidence="1 2">
    <name type="scientific">Natronobacterium gregoryi</name>
    <dbReference type="NCBI Taxonomy" id="44930"/>
    <lineage>
        <taxon>Archaea</taxon>
        <taxon>Methanobacteriati</taxon>
        <taxon>Methanobacteriota</taxon>
        <taxon>Stenosarchaea group</taxon>
        <taxon>Halobacteria</taxon>
        <taxon>Halobacteriales</taxon>
        <taxon>Natrialbaceae</taxon>
        <taxon>Natronobacterium</taxon>
    </lineage>
</organism>
<dbReference type="RefSeq" id="WP_005581073.1">
    <property type="nucleotide sequence ID" value="NZ_FORO01000001.1"/>
</dbReference>
<reference evidence="1 2" key="1">
    <citation type="submission" date="2016-10" db="EMBL/GenBank/DDBJ databases">
        <authorList>
            <person name="de Groot N.N."/>
        </authorList>
    </citation>
    <scope>NUCLEOTIDE SEQUENCE [LARGE SCALE GENOMIC DNA]</scope>
    <source>
        <strain evidence="1 2">SP2</strain>
    </source>
</reference>
<dbReference type="GeneID" id="14210195"/>
<sequence>MTRTAAESGFETFVNDTIETTRREFSVARALEGTGLGAGGIVVDKLRRNADALERAVVEPELDTYRRRSVEQFRLVLECVDSGEPVDAVADELLERDGYVAALAPQAEPSKRRAIEEATLERLQRLRDGVEPIVQRPEKRFWPAARAAFDAGEATDLVDEAFPFTDPLQRHREAFAFVVEVDPGDVLGGRFTASLPSVSLEYTDEAVRAMCRAERQVIAETKREIGRQFDDGDG</sequence>
<evidence type="ECO:0000313" key="1">
    <source>
        <dbReference type="EMBL" id="SFI54244.1"/>
    </source>
</evidence>
<proteinExistence type="predicted"/>
<dbReference type="EMBL" id="FORO01000001">
    <property type="protein sequence ID" value="SFI54244.1"/>
    <property type="molecule type" value="Genomic_DNA"/>
</dbReference>